<dbReference type="PANTHER" id="PTHR30151:SF0">
    <property type="entry name" value="ABC TRANSPORTER PERMEASE PROTEIN MJ0413-RELATED"/>
    <property type="match status" value="1"/>
</dbReference>
<feature type="domain" description="ABC transmembrane type-1" evidence="8">
    <location>
        <begin position="60"/>
        <end position="244"/>
    </location>
</feature>
<dbReference type="InterPro" id="IPR035906">
    <property type="entry name" value="MetI-like_sf"/>
</dbReference>
<keyword evidence="6 7" id="KW-0472">Membrane</keyword>
<evidence type="ECO:0000259" key="8">
    <source>
        <dbReference type="PROSITE" id="PS50928"/>
    </source>
</evidence>
<keyword evidence="4 7" id="KW-0812">Transmembrane</keyword>
<evidence type="ECO:0000256" key="4">
    <source>
        <dbReference type="ARBA" id="ARBA00022692"/>
    </source>
</evidence>
<feature type="transmembrane region" description="Helical" evidence="7">
    <location>
        <begin position="99"/>
        <end position="120"/>
    </location>
</feature>
<proteinExistence type="inferred from homology"/>
<dbReference type="SUPFAM" id="SSF161098">
    <property type="entry name" value="MetI-like"/>
    <property type="match status" value="1"/>
</dbReference>
<dbReference type="Gene3D" id="1.10.3720.10">
    <property type="entry name" value="MetI-like"/>
    <property type="match status" value="1"/>
</dbReference>
<organism evidence="9 10">
    <name type="scientific">Kineosporia mesophila</name>
    <dbReference type="NCBI Taxonomy" id="566012"/>
    <lineage>
        <taxon>Bacteria</taxon>
        <taxon>Bacillati</taxon>
        <taxon>Actinomycetota</taxon>
        <taxon>Actinomycetes</taxon>
        <taxon>Kineosporiales</taxon>
        <taxon>Kineosporiaceae</taxon>
        <taxon>Kineosporia</taxon>
    </lineage>
</organism>
<dbReference type="PROSITE" id="PS50928">
    <property type="entry name" value="ABC_TM1"/>
    <property type="match status" value="1"/>
</dbReference>
<reference evidence="10" key="1">
    <citation type="journal article" date="2019" name="Int. J. Syst. Evol. Microbiol.">
        <title>The Global Catalogue of Microorganisms (GCM) 10K type strain sequencing project: providing services to taxonomists for standard genome sequencing and annotation.</title>
        <authorList>
            <consortium name="The Broad Institute Genomics Platform"/>
            <consortium name="The Broad Institute Genome Sequencing Center for Infectious Disease"/>
            <person name="Wu L."/>
            <person name="Ma J."/>
        </authorList>
    </citation>
    <scope>NUCLEOTIDE SEQUENCE [LARGE SCALE GENOMIC DNA]</scope>
    <source>
        <strain evidence="10">JCM 16902</strain>
    </source>
</reference>
<sequence>MSRALGKALAPLLVSAVVAVVAWELFLRAFDVNPLIGKDPAAVWEYLFTAPEAAANRTSVIDPLLVTLKDGALGFAGGMIAAVLVAVTFVLFRSVEQAFLPVAMLLRSVPLVAMTPLVTLVFGRGLTGVCVIAGIVVFFPALVTIVFGLRSVNPLAQDLVAAYGGSSFTALRKVAFPSALPSLFAAMRISVPGALIGALVAEWLATGKGVGGEILRDIGAFGYDHLWASIIVLTAVSVVLYTVLGLIEQVVLARFSD</sequence>
<feature type="transmembrane region" description="Helical" evidence="7">
    <location>
        <begin position="72"/>
        <end position="92"/>
    </location>
</feature>
<dbReference type="Pfam" id="PF00528">
    <property type="entry name" value="BPD_transp_1"/>
    <property type="match status" value="1"/>
</dbReference>
<evidence type="ECO:0000256" key="1">
    <source>
        <dbReference type="ARBA" id="ARBA00004651"/>
    </source>
</evidence>
<protein>
    <submittedName>
        <fullName evidence="9">ABC transporter permease</fullName>
    </submittedName>
</protein>
<evidence type="ECO:0000256" key="2">
    <source>
        <dbReference type="ARBA" id="ARBA00022448"/>
    </source>
</evidence>
<evidence type="ECO:0000256" key="7">
    <source>
        <dbReference type="RuleBase" id="RU363032"/>
    </source>
</evidence>
<accession>A0ABP7AQE8</accession>
<keyword evidence="5 7" id="KW-1133">Transmembrane helix</keyword>
<evidence type="ECO:0000256" key="3">
    <source>
        <dbReference type="ARBA" id="ARBA00022475"/>
    </source>
</evidence>
<dbReference type="RefSeq" id="WP_231481591.1">
    <property type="nucleotide sequence ID" value="NZ_BAAAZO010000012.1"/>
</dbReference>
<dbReference type="Proteomes" id="UP001501074">
    <property type="component" value="Unassembled WGS sequence"/>
</dbReference>
<feature type="transmembrane region" description="Helical" evidence="7">
    <location>
        <begin position="126"/>
        <end position="149"/>
    </location>
</feature>
<evidence type="ECO:0000313" key="10">
    <source>
        <dbReference type="Proteomes" id="UP001501074"/>
    </source>
</evidence>
<comment type="similarity">
    <text evidence="7">Belongs to the binding-protein-dependent transport system permease family.</text>
</comment>
<dbReference type="InterPro" id="IPR000515">
    <property type="entry name" value="MetI-like"/>
</dbReference>
<keyword evidence="2 7" id="KW-0813">Transport</keyword>
<keyword evidence="3" id="KW-1003">Cell membrane</keyword>
<dbReference type="CDD" id="cd06261">
    <property type="entry name" value="TM_PBP2"/>
    <property type="match status" value="1"/>
</dbReference>
<keyword evidence="10" id="KW-1185">Reference proteome</keyword>
<feature type="transmembrane region" description="Helical" evidence="7">
    <location>
        <begin position="182"/>
        <end position="205"/>
    </location>
</feature>
<dbReference type="EMBL" id="BAAAZO010000012">
    <property type="protein sequence ID" value="GAA3637357.1"/>
    <property type="molecule type" value="Genomic_DNA"/>
</dbReference>
<gene>
    <name evidence="9" type="ORF">GCM10022223_65310</name>
</gene>
<name>A0ABP7AQE8_9ACTN</name>
<dbReference type="PANTHER" id="PTHR30151">
    <property type="entry name" value="ALKANE SULFONATE ABC TRANSPORTER-RELATED, MEMBRANE SUBUNIT"/>
    <property type="match status" value="1"/>
</dbReference>
<evidence type="ECO:0000256" key="5">
    <source>
        <dbReference type="ARBA" id="ARBA00022989"/>
    </source>
</evidence>
<evidence type="ECO:0000256" key="6">
    <source>
        <dbReference type="ARBA" id="ARBA00023136"/>
    </source>
</evidence>
<comment type="subcellular location">
    <subcellularLocation>
        <location evidence="1 7">Cell membrane</location>
        <topology evidence="1 7">Multi-pass membrane protein</topology>
    </subcellularLocation>
</comment>
<evidence type="ECO:0000313" key="9">
    <source>
        <dbReference type="EMBL" id="GAA3637357.1"/>
    </source>
</evidence>
<comment type="caution">
    <text evidence="9">The sequence shown here is derived from an EMBL/GenBank/DDBJ whole genome shotgun (WGS) entry which is preliminary data.</text>
</comment>
<feature type="transmembrane region" description="Helical" evidence="7">
    <location>
        <begin position="225"/>
        <end position="247"/>
    </location>
</feature>